<dbReference type="EMBL" id="AGNL01042500">
    <property type="protein sequence ID" value="EJK50971.1"/>
    <property type="molecule type" value="Genomic_DNA"/>
</dbReference>
<comment type="caution">
    <text evidence="1">The sequence shown here is derived from an EMBL/GenBank/DDBJ whole genome shotgun (WGS) entry which is preliminary data.</text>
</comment>
<sequence length="172" mass="19376">MAPKRAKNKSRQINQALSQHCIEQAGGHKLVWDRGLQCGRGSQILSTPECVYDIAPDARSEGELSAIRNFLLLACLTRDVEMQRVREVCTSKKIDMPWDMEMCEGDMKLVHRTKPILGHGDYNFELGGNNFSNKEWRSSNFGLHSGKGVRGIMNKLTRNTNAHHVGNMAMSY</sequence>
<protein>
    <submittedName>
        <fullName evidence="1">Uncharacterized protein</fullName>
    </submittedName>
</protein>
<evidence type="ECO:0000313" key="2">
    <source>
        <dbReference type="Proteomes" id="UP000266841"/>
    </source>
</evidence>
<keyword evidence="2" id="KW-1185">Reference proteome</keyword>
<accession>K0RQ05</accession>
<proteinExistence type="predicted"/>
<name>K0RQ05_THAOC</name>
<organism evidence="1 2">
    <name type="scientific">Thalassiosira oceanica</name>
    <name type="common">Marine diatom</name>
    <dbReference type="NCBI Taxonomy" id="159749"/>
    <lineage>
        <taxon>Eukaryota</taxon>
        <taxon>Sar</taxon>
        <taxon>Stramenopiles</taxon>
        <taxon>Ochrophyta</taxon>
        <taxon>Bacillariophyta</taxon>
        <taxon>Coscinodiscophyceae</taxon>
        <taxon>Thalassiosirophycidae</taxon>
        <taxon>Thalassiosirales</taxon>
        <taxon>Thalassiosiraceae</taxon>
        <taxon>Thalassiosira</taxon>
    </lineage>
</organism>
<dbReference type="AlphaFoldDB" id="K0RQ05"/>
<reference evidence="1 2" key="1">
    <citation type="journal article" date="2012" name="Genome Biol.">
        <title>Genome and low-iron response of an oceanic diatom adapted to chronic iron limitation.</title>
        <authorList>
            <person name="Lommer M."/>
            <person name="Specht M."/>
            <person name="Roy A.S."/>
            <person name="Kraemer L."/>
            <person name="Andreson R."/>
            <person name="Gutowska M.A."/>
            <person name="Wolf J."/>
            <person name="Bergner S.V."/>
            <person name="Schilhabel M.B."/>
            <person name="Klostermeier U.C."/>
            <person name="Beiko R.G."/>
            <person name="Rosenstiel P."/>
            <person name="Hippler M."/>
            <person name="Laroche J."/>
        </authorList>
    </citation>
    <scope>NUCLEOTIDE SEQUENCE [LARGE SCALE GENOMIC DNA]</scope>
    <source>
        <strain evidence="1 2">CCMP1005</strain>
    </source>
</reference>
<dbReference type="Proteomes" id="UP000266841">
    <property type="component" value="Unassembled WGS sequence"/>
</dbReference>
<gene>
    <name evidence="1" type="ORF">THAOC_29911</name>
</gene>
<evidence type="ECO:0000313" key="1">
    <source>
        <dbReference type="EMBL" id="EJK50971.1"/>
    </source>
</evidence>